<organism evidence="2 3">
    <name type="scientific">Tilletia horrida</name>
    <dbReference type="NCBI Taxonomy" id="155126"/>
    <lineage>
        <taxon>Eukaryota</taxon>
        <taxon>Fungi</taxon>
        <taxon>Dikarya</taxon>
        <taxon>Basidiomycota</taxon>
        <taxon>Ustilaginomycotina</taxon>
        <taxon>Exobasidiomycetes</taxon>
        <taxon>Tilletiales</taxon>
        <taxon>Tilletiaceae</taxon>
        <taxon>Tilletia</taxon>
    </lineage>
</organism>
<feature type="non-terminal residue" evidence="2">
    <location>
        <position position="78"/>
    </location>
</feature>
<evidence type="ECO:0000313" key="2">
    <source>
        <dbReference type="EMBL" id="KAK0544903.1"/>
    </source>
</evidence>
<protein>
    <submittedName>
        <fullName evidence="2">Uncharacterized protein</fullName>
    </submittedName>
</protein>
<accession>A0AAN6GKY1</accession>
<evidence type="ECO:0000256" key="1">
    <source>
        <dbReference type="SAM" id="MobiDB-lite"/>
    </source>
</evidence>
<feature type="region of interest" description="Disordered" evidence="1">
    <location>
        <begin position="1"/>
        <end position="38"/>
    </location>
</feature>
<keyword evidence="3" id="KW-1185">Reference proteome</keyword>
<dbReference type="EMBL" id="JAPDMZ010000256">
    <property type="protein sequence ID" value="KAK0544903.1"/>
    <property type="molecule type" value="Genomic_DNA"/>
</dbReference>
<dbReference type="Proteomes" id="UP001176517">
    <property type="component" value="Unassembled WGS sequence"/>
</dbReference>
<gene>
    <name evidence="2" type="ORF">OC846_005882</name>
</gene>
<evidence type="ECO:0000313" key="3">
    <source>
        <dbReference type="Proteomes" id="UP001176517"/>
    </source>
</evidence>
<feature type="region of interest" description="Disordered" evidence="1">
    <location>
        <begin position="51"/>
        <end position="78"/>
    </location>
</feature>
<sequence>PPSGHHQDLASIPQPQGRRGGPASQDQDRGRDCVHQDDLASPGCSVWKCAVRARRRSSRGRRGRPQEDDGDCGRAPAL</sequence>
<proteinExistence type="predicted"/>
<feature type="compositionally biased region" description="Basic and acidic residues" evidence="1">
    <location>
        <begin position="26"/>
        <end position="38"/>
    </location>
</feature>
<dbReference type="AlphaFoldDB" id="A0AAN6GKY1"/>
<comment type="caution">
    <text evidence="2">The sequence shown here is derived from an EMBL/GenBank/DDBJ whole genome shotgun (WGS) entry which is preliminary data.</text>
</comment>
<feature type="non-terminal residue" evidence="2">
    <location>
        <position position="1"/>
    </location>
</feature>
<name>A0AAN6GKY1_9BASI</name>
<feature type="compositionally biased region" description="Basic residues" evidence="1">
    <location>
        <begin position="51"/>
        <end position="63"/>
    </location>
</feature>
<reference evidence="2" key="1">
    <citation type="journal article" date="2023" name="PhytoFront">
        <title>Draft Genome Resources of Seven Strains of Tilletia horrida, Causal Agent of Kernel Smut of Rice.</title>
        <authorList>
            <person name="Khanal S."/>
            <person name="Antony Babu S."/>
            <person name="Zhou X.G."/>
        </authorList>
    </citation>
    <scope>NUCLEOTIDE SEQUENCE</scope>
    <source>
        <strain evidence="2">TX6</strain>
    </source>
</reference>